<name>A0A1G2K8X3_9BACT</name>
<keyword evidence="7 12" id="KW-0067">ATP-binding</keyword>
<dbReference type="SMART" id="SM00490">
    <property type="entry name" value="HELICc"/>
    <property type="match status" value="1"/>
</dbReference>
<protein>
    <recommendedName>
        <fullName evidence="11 12">UvrABC system protein B</fullName>
        <shortName evidence="12">Protein UvrB</shortName>
    </recommendedName>
    <alternativeName>
        <fullName evidence="12">Excinuclease ABC subunit B</fullName>
    </alternativeName>
</protein>
<evidence type="ECO:0000259" key="16">
    <source>
        <dbReference type="PROSITE" id="PS51192"/>
    </source>
</evidence>
<evidence type="ECO:0000256" key="12">
    <source>
        <dbReference type="HAMAP-Rule" id="MF_00204"/>
    </source>
</evidence>
<dbReference type="InterPro" id="IPR024759">
    <property type="entry name" value="UvrB_YAD/RRR_dom"/>
</dbReference>
<dbReference type="PROSITE" id="PS50151">
    <property type="entry name" value="UVR"/>
    <property type="match status" value="1"/>
</dbReference>
<dbReference type="GO" id="GO:0006289">
    <property type="term" value="P:nucleotide-excision repair"/>
    <property type="evidence" value="ECO:0007669"/>
    <property type="project" value="UniProtKB-UniRule"/>
</dbReference>
<dbReference type="Proteomes" id="UP000178574">
    <property type="component" value="Unassembled WGS sequence"/>
</dbReference>
<evidence type="ECO:0000256" key="6">
    <source>
        <dbReference type="ARBA" id="ARBA00022769"/>
    </source>
</evidence>
<dbReference type="Pfam" id="PF17757">
    <property type="entry name" value="UvrB_inter"/>
    <property type="match status" value="1"/>
</dbReference>
<reference evidence="18 19" key="1">
    <citation type="journal article" date="2016" name="Nat. Commun.">
        <title>Thousands of microbial genomes shed light on interconnected biogeochemical processes in an aquifer system.</title>
        <authorList>
            <person name="Anantharaman K."/>
            <person name="Brown C.T."/>
            <person name="Hug L.A."/>
            <person name="Sharon I."/>
            <person name="Castelle C.J."/>
            <person name="Probst A.J."/>
            <person name="Thomas B.C."/>
            <person name="Singh A."/>
            <person name="Wilkins M.J."/>
            <person name="Karaoz U."/>
            <person name="Brodie E.L."/>
            <person name="Williams K.H."/>
            <person name="Hubbard S.S."/>
            <person name="Banfield J.F."/>
        </authorList>
    </citation>
    <scope>NUCLEOTIDE SEQUENCE [LARGE SCALE GENOMIC DNA]</scope>
</reference>
<evidence type="ECO:0000256" key="8">
    <source>
        <dbReference type="ARBA" id="ARBA00022881"/>
    </source>
</evidence>
<comment type="caution">
    <text evidence="18">The sequence shown here is derived from an EMBL/GenBank/DDBJ whole genome shotgun (WGS) entry which is preliminary data.</text>
</comment>
<dbReference type="InterPro" id="IPR004807">
    <property type="entry name" value="UvrB"/>
</dbReference>
<evidence type="ECO:0000256" key="9">
    <source>
        <dbReference type="ARBA" id="ARBA00023204"/>
    </source>
</evidence>
<dbReference type="CDD" id="cd17916">
    <property type="entry name" value="DEXHc_UvrB"/>
    <property type="match status" value="1"/>
</dbReference>
<gene>
    <name evidence="12" type="primary">uvrB</name>
    <name evidence="18" type="ORF">A2847_01855</name>
</gene>
<evidence type="ECO:0000256" key="1">
    <source>
        <dbReference type="ARBA" id="ARBA00004496"/>
    </source>
</evidence>
<dbReference type="GO" id="GO:0009381">
    <property type="term" value="F:excinuclease ABC activity"/>
    <property type="evidence" value="ECO:0007669"/>
    <property type="project" value="UniProtKB-UniRule"/>
</dbReference>
<comment type="similarity">
    <text evidence="2 12 13">Belongs to the UvrB family.</text>
</comment>
<evidence type="ECO:0000313" key="18">
    <source>
        <dbReference type="EMBL" id="OGZ95876.1"/>
    </source>
</evidence>
<dbReference type="GO" id="GO:0009380">
    <property type="term" value="C:excinuclease repair complex"/>
    <property type="evidence" value="ECO:0007669"/>
    <property type="project" value="InterPro"/>
</dbReference>
<dbReference type="PANTHER" id="PTHR24029:SF0">
    <property type="entry name" value="UVRABC SYSTEM PROTEIN B"/>
    <property type="match status" value="1"/>
</dbReference>
<evidence type="ECO:0000256" key="10">
    <source>
        <dbReference type="ARBA" id="ARBA00026033"/>
    </source>
</evidence>
<comment type="domain">
    <text evidence="12">The beta-hairpin motif is involved in DNA binding.</text>
</comment>
<dbReference type="InterPro" id="IPR041471">
    <property type="entry name" value="UvrB_inter"/>
</dbReference>
<evidence type="ECO:0000256" key="4">
    <source>
        <dbReference type="ARBA" id="ARBA00022741"/>
    </source>
</evidence>
<dbReference type="GO" id="GO:0005737">
    <property type="term" value="C:cytoplasm"/>
    <property type="evidence" value="ECO:0007669"/>
    <property type="project" value="UniProtKB-SubCell"/>
</dbReference>
<evidence type="ECO:0000256" key="3">
    <source>
        <dbReference type="ARBA" id="ARBA00022490"/>
    </source>
</evidence>
<evidence type="ECO:0000259" key="15">
    <source>
        <dbReference type="PROSITE" id="PS50151"/>
    </source>
</evidence>
<accession>A0A1G2K8X3</accession>
<evidence type="ECO:0000256" key="14">
    <source>
        <dbReference type="SAM" id="Coils"/>
    </source>
</evidence>
<dbReference type="GO" id="GO:0003677">
    <property type="term" value="F:DNA binding"/>
    <property type="evidence" value="ECO:0007669"/>
    <property type="project" value="UniProtKB-UniRule"/>
</dbReference>
<keyword evidence="9 12" id="KW-0234">DNA repair</keyword>
<dbReference type="Gene3D" id="3.40.50.300">
    <property type="entry name" value="P-loop containing nucleotide triphosphate hydrolases"/>
    <property type="match status" value="3"/>
</dbReference>
<keyword evidence="8 12" id="KW-0267">Excision nuclease</keyword>
<dbReference type="GO" id="GO:0016887">
    <property type="term" value="F:ATP hydrolysis activity"/>
    <property type="evidence" value="ECO:0007669"/>
    <property type="project" value="InterPro"/>
</dbReference>
<keyword evidence="3 12" id="KW-0963">Cytoplasm</keyword>
<dbReference type="Pfam" id="PF12344">
    <property type="entry name" value="UvrB"/>
    <property type="match status" value="1"/>
</dbReference>
<dbReference type="AlphaFoldDB" id="A0A1G2K8X3"/>
<sequence>MIKKSNFILKAPFSPTGDQPAAIDMLTKNIDAGVKRQTLLGVTGSGKTFTMANVIARTGLPTLVISHNKTLAAQLYQEFKEFFPESAVHYFVSYYDYYQPEAYIPQSDTYIEKDAKINEVIDSLRHASTASLLSRPDVVIVASVSCIYGIGGPEEYQHAALDIQTGARMSQKSLVAALTALQYTRNPIDPRQGHFRVRENTVEIRLPTAEDIVRVEIEKGSVQSIKIEKTDFKKKNAGRDAARFKIFPAKHFVTPHDTFDLAMKNIETELALRLAEFKKNGKVLEAQRLRERTEFDLATLRSTGFVNGIENYSRQLSFREPGSPPHTLIDYFRYAHGENFLTVIDESHATIPQIRGMHAGDASRKKTLIDYGFRLPSALDNRPLTFAEFDKKISSVVYASATPAPYEIQESGAHVVQQLIRPTGILDPKIEIRPTKNQIRDVIKEIRGRAKKGERSLVMALTKRLAEDIAEYLTEAGIKAEYLHSEIKTFERTETLKKLREGTHDVIVGINLLREGLDLPEVSFIAILDADKEGFLRNETTLLQIIGRAARHIDGKVILYADTVTGSMKAAIRETERRQNIQAQYNKAHNITPKEIKKEIRKSLREEILAEEDALPEGNAKQIIKELRRQMKKAAKEFNFELAARIRDKIRKFST</sequence>
<dbReference type="SMART" id="SM00487">
    <property type="entry name" value="DEXDc"/>
    <property type="match status" value="1"/>
</dbReference>
<dbReference type="NCBIfam" id="TIGR00631">
    <property type="entry name" value="uvrb"/>
    <property type="match status" value="1"/>
</dbReference>
<keyword evidence="4 12" id="KW-0547">Nucleotide-binding</keyword>
<dbReference type="InterPro" id="IPR036876">
    <property type="entry name" value="UVR_dom_sf"/>
</dbReference>
<organism evidence="18 19">
    <name type="scientific">Candidatus Sungbacteria bacterium RIFCSPHIGHO2_01_FULL_50_25</name>
    <dbReference type="NCBI Taxonomy" id="1802265"/>
    <lineage>
        <taxon>Bacteria</taxon>
        <taxon>Candidatus Sungiibacteriota</taxon>
    </lineage>
</organism>
<evidence type="ECO:0000256" key="13">
    <source>
        <dbReference type="RuleBase" id="RU003587"/>
    </source>
</evidence>
<dbReference type="PROSITE" id="PS51194">
    <property type="entry name" value="HELICASE_CTER"/>
    <property type="match status" value="1"/>
</dbReference>
<evidence type="ECO:0000259" key="17">
    <source>
        <dbReference type="PROSITE" id="PS51194"/>
    </source>
</evidence>
<dbReference type="HAMAP" id="MF_00204">
    <property type="entry name" value="UvrB"/>
    <property type="match status" value="1"/>
</dbReference>
<evidence type="ECO:0000256" key="5">
    <source>
        <dbReference type="ARBA" id="ARBA00022763"/>
    </source>
</evidence>
<dbReference type="Pfam" id="PF00271">
    <property type="entry name" value="Helicase_C"/>
    <property type="match status" value="1"/>
</dbReference>
<dbReference type="SUPFAM" id="SSF46600">
    <property type="entry name" value="C-terminal UvrC-binding domain of UvrB"/>
    <property type="match status" value="1"/>
</dbReference>
<keyword evidence="12 13" id="KW-0742">SOS response</keyword>
<dbReference type="PANTHER" id="PTHR24029">
    <property type="entry name" value="UVRABC SYSTEM PROTEIN B"/>
    <property type="match status" value="1"/>
</dbReference>
<dbReference type="SUPFAM" id="SSF52540">
    <property type="entry name" value="P-loop containing nucleoside triphosphate hydrolases"/>
    <property type="match status" value="2"/>
</dbReference>
<feature type="short sequence motif" description="Beta-hairpin" evidence="12">
    <location>
        <begin position="94"/>
        <end position="117"/>
    </location>
</feature>
<evidence type="ECO:0000256" key="2">
    <source>
        <dbReference type="ARBA" id="ARBA00008533"/>
    </source>
</evidence>
<proteinExistence type="inferred from homology"/>
<dbReference type="Pfam" id="PF04851">
    <property type="entry name" value="ResIII"/>
    <property type="match status" value="1"/>
</dbReference>
<dbReference type="PROSITE" id="PS51192">
    <property type="entry name" value="HELICASE_ATP_BIND_1"/>
    <property type="match status" value="1"/>
</dbReference>
<feature type="binding site" evidence="12">
    <location>
        <begin position="41"/>
        <end position="48"/>
    </location>
    <ligand>
        <name>ATP</name>
        <dbReference type="ChEBI" id="CHEBI:30616"/>
    </ligand>
</feature>
<keyword evidence="5 12" id="KW-0227">DNA damage</keyword>
<dbReference type="Pfam" id="PF02151">
    <property type="entry name" value="UVR"/>
    <property type="match status" value="1"/>
</dbReference>
<dbReference type="InterPro" id="IPR001650">
    <property type="entry name" value="Helicase_C-like"/>
</dbReference>
<feature type="domain" description="UVR" evidence="15">
    <location>
        <begin position="621"/>
        <end position="655"/>
    </location>
</feature>
<keyword evidence="6 12" id="KW-0228">DNA excision</keyword>
<evidence type="ECO:0000256" key="11">
    <source>
        <dbReference type="ARBA" id="ARBA00029504"/>
    </source>
</evidence>
<dbReference type="NCBIfam" id="NF003673">
    <property type="entry name" value="PRK05298.1"/>
    <property type="match status" value="1"/>
</dbReference>
<feature type="domain" description="Helicase C-terminal" evidence="17">
    <location>
        <begin position="438"/>
        <end position="600"/>
    </location>
</feature>
<feature type="coiled-coil region" evidence="14">
    <location>
        <begin position="617"/>
        <end position="644"/>
    </location>
</feature>
<dbReference type="GO" id="GO:0005524">
    <property type="term" value="F:ATP binding"/>
    <property type="evidence" value="ECO:0007669"/>
    <property type="project" value="UniProtKB-UniRule"/>
</dbReference>
<comment type="subcellular location">
    <subcellularLocation>
        <location evidence="1 12 13">Cytoplasm</location>
    </subcellularLocation>
</comment>
<dbReference type="GO" id="GO:0009432">
    <property type="term" value="P:SOS response"/>
    <property type="evidence" value="ECO:0007669"/>
    <property type="project" value="UniProtKB-UniRule"/>
</dbReference>
<dbReference type="InterPro" id="IPR014001">
    <property type="entry name" value="Helicase_ATP-bd"/>
</dbReference>
<keyword evidence="14" id="KW-0175">Coiled coil</keyword>
<dbReference type="InterPro" id="IPR027417">
    <property type="entry name" value="P-loop_NTPase"/>
</dbReference>
<comment type="function">
    <text evidence="12">The UvrABC repair system catalyzes the recognition and processing of DNA lesions. A damage recognition complex composed of 2 UvrA and 2 UvrB subunits scans DNA for abnormalities. Upon binding of the UvrA(2)B(2) complex to a putative damaged site, the DNA wraps around one UvrB monomer. DNA wrap is dependent on ATP binding by UvrB and probably causes local melting of the DNA helix, facilitating insertion of UvrB beta-hairpin between the DNA strands. Then UvrB probes one DNA strand for the presence of a lesion. If a lesion is found the UvrA subunits dissociate and the UvrB-DNA preincision complex is formed. This complex is subsequently bound by UvrC and the second UvrB is released. If no lesion is found, the DNA wraps around the other UvrB subunit that will check the other stand for damage.</text>
</comment>
<dbReference type="InterPro" id="IPR006935">
    <property type="entry name" value="Helicase/UvrB_N"/>
</dbReference>
<evidence type="ECO:0000313" key="19">
    <source>
        <dbReference type="Proteomes" id="UP000178574"/>
    </source>
</evidence>
<dbReference type="InterPro" id="IPR001943">
    <property type="entry name" value="UVR_dom"/>
</dbReference>
<feature type="domain" description="Helicase ATP-binding" evidence="16">
    <location>
        <begin position="28"/>
        <end position="180"/>
    </location>
</feature>
<dbReference type="CDD" id="cd18790">
    <property type="entry name" value="SF2_C_UvrB"/>
    <property type="match status" value="1"/>
</dbReference>
<evidence type="ECO:0000256" key="7">
    <source>
        <dbReference type="ARBA" id="ARBA00022840"/>
    </source>
</evidence>
<dbReference type="Gene3D" id="4.10.860.10">
    <property type="entry name" value="UVR domain"/>
    <property type="match status" value="1"/>
</dbReference>
<dbReference type="EMBL" id="MHQD01000026">
    <property type="protein sequence ID" value="OGZ95876.1"/>
    <property type="molecule type" value="Genomic_DNA"/>
</dbReference>
<comment type="subunit">
    <text evidence="10 12 13">Forms a heterotetramer with UvrA during the search for lesions. Interacts with UvrC in an incision complex.</text>
</comment>